<dbReference type="PANTHER" id="PTHR34475:SF1">
    <property type="entry name" value="CYTOSKELETON PROTEIN RODZ"/>
    <property type="match status" value="1"/>
</dbReference>
<feature type="transmembrane region" description="Helical" evidence="2">
    <location>
        <begin position="115"/>
        <end position="140"/>
    </location>
</feature>
<dbReference type="InterPro" id="IPR050400">
    <property type="entry name" value="Bact_Cytoskel_RodZ"/>
</dbReference>
<evidence type="ECO:0000313" key="4">
    <source>
        <dbReference type="EMBL" id="SBV91896.1"/>
    </source>
</evidence>
<dbReference type="InterPro" id="IPR010982">
    <property type="entry name" value="Lambda_DNA-bd_dom_sf"/>
</dbReference>
<evidence type="ECO:0000256" key="1">
    <source>
        <dbReference type="SAM" id="MobiDB-lite"/>
    </source>
</evidence>
<dbReference type="PRINTS" id="PR01217">
    <property type="entry name" value="PRICHEXTENSN"/>
</dbReference>
<feature type="domain" description="Cytoskeleton protein RodZ-like C-terminal" evidence="3">
    <location>
        <begin position="319"/>
        <end position="386"/>
    </location>
</feature>
<dbReference type="EMBL" id="FLUO01000001">
    <property type="protein sequence ID" value="SBV91896.1"/>
    <property type="molecule type" value="Genomic_DNA"/>
</dbReference>
<keyword evidence="2" id="KW-1133">Transmembrane helix</keyword>
<dbReference type="Pfam" id="PF13464">
    <property type="entry name" value="RodZ_C"/>
    <property type="match status" value="1"/>
</dbReference>
<reference evidence="4" key="1">
    <citation type="submission" date="2016-04" db="EMBL/GenBank/DDBJ databases">
        <authorList>
            <person name="Evans L.H."/>
            <person name="Alamgir A."/>
            <person name="Owens N."/>
            <person name="Weber N.D."/>
            <person name="Virtaneva K."/>
            <person name="Barbian K."/>
            <person name="Babar A."/>
            <person name="Rosenke K."/>
        </authorList>
    </citation>
    <scope>NUCLEOTIDE SEQUENCE</scope>
    <source>
        <strain evidence="4">86</strain>
    </source>
</reference>
<name>A0A212IXH7_9PROT</name>
<dbReference type="Pfam" id="PF13413">
    <property type="entry name" value="HTH_25"/>
    <property type="match status" value="1"/>
</dbReference>
<feature type="compositionally biased region" description="Pro residues" evidence="1">
    <location>
        <begin position="277"/>
        <end position="286"/>
    </location>
</feature>
<sequence length="399" mass="40940">METDNTPTPVAAPAETGSQKGSVGALLHATRLRLGVELGAVADTLHIRVSYLEAIEAGDYESLPGGTYAVGFIRSYAEQLGLDGKEMVRRFKLETGTQPQLAPQPVNFPTPVKTLGLPIGSILTGVVVVAGLLFAAWYLLSGNESTTLLPKLPAALNETIDTPERPQSQAVAPDTAASPVPVAPSPAVPAPVAPPSVVPPVVAPAPAVPPEAAKPAAPLPPEPPKPAAEAPKPAPVVPPKPEIAKPTPPPAPAVPPKTETAKPAEPPKPAAEAPKPATLPAPPPRPSVEESADGAPVGPETVARTARVYGEENAGARVELVATADSWVQVTENGSLLLTRLLHSGDRFRVPNRPGLTLMTGNAGGLDVVVDGGKVAPLGAPGQVVRDVPLDPERLRGRR</sequence>
<gene>
    <name evidence="4" type="ORF">KL86APRO_10184</name>
</gene>
<keyword evidence="2" id="KW-0472">Membrane</keyword>
<feature type="region of interest" description="Disordered" evidence="1">
    <location>
        <begin position="209"/>
        <end position="298"/>
    </location>
</feature>
<evidence type="ECO:0000259" key="3">
    <source>
        <dbReference type="Pfam" id="PF13464"/>
    </source>
</evidence>
<feature type="compositionally biased region" description="Pro residues" evidence="1">
    <location>
        <begin position="217"/>
        <end position="255"/>
    </location>
</feature>
<dbReference type="GO" id="GO:0003677">
    <property type="term" value="F:DNA binding"/>
    <property type="evidence" value="ECO:0007669"/>
    <property type="project" value="InterPro"/>
</dbReference>
<keyword evidence="2" id="KW-0812">Transmembrane</keyword>
<evidence type="ECO:0000256" key="2">
    <source>
        <dbReference type="SAM" id="Phobius"/>
    </source>
</evidence>
<dbReference type="Gene3D" id="1.10.260.40">
    <property type="entry name" value="lambda repressor-like DNA-binding domains"/>
    <property type="match status" value="1"/>
</dbReference>
<accession>A0A212IXH7</accession>
<feature type="region of interest" description="Disordered" evidence="1">
    <location>
        <begin position="163"/>
        <end position="184"/>
    </location>
</feature>
<dbReference type="AlphaFoldDB" id="A0A212IXH7"/>
<dbReference type="PANTHER" id="PTHR34475">
    <property type="match status" value="1"/>
</dbReference>
<protein>
    <recommendedName>
        <fullName evidence="3">Cytoskeleton protein RodZ-like C-terminal domain-containing protein</fullName>
    </recommendedName>
</protein>
<dbReference type="InterPro" id="IPR025194">
    <property type="entry name" value="RodZ-like_C"/>
</dbReference>
<proteinExistence type="predicted"/>
<organism evidence="4">
    <name type="scientific">uncultured Alphaproteobacteria bacterium</name>
    <dbReference type="NCBI Taxonomy" id="91750"/>
    <lineage>
        <taxon>Bacteria</taxon>
        <taxon>Pseudomonadati</taxon>
        <taxon>Pseudomonadota</taxon>
        <taxon>Alphaproteobacteria</taxon>
        <taxon>environmental samples</taxon>
    </lineage>
</organism>
<feature type="compositionally biased region" description="Low complexity" evidence="1">
    <location>
        <begin position="170"/>
        <end position="180"/>
    </location>
</feature>